<proteinExistence type="predicted"/>
<evidence type="ECO:0000256" key="1">
    <source>
        <dbReference type="SAM" id="MobiDB-lite"/>
    </source>
</evidence>
<evidence type="ECO:0000313" key="3">
    <source>
        <dbReference type="Proteomes" id="UP000695000"/>
    </source>
</evidence>
<dbReference type="Pfam" id="PF10545">
    <property type="entry name" value="MADF_DNA_bdg"/>
    <property type="match status" value="1"/>
</dbReference>
<evidence type="ECO:0000313" key="4">
    <source>
        <dbReference type="RefSeq" id="XP_017774373.1"/>
    </source>
</evidence>
<feature type="region of interest" description="Disordered" evidence="1">
    <location>
        <begin position="252"/>
        <end position="275"/>
    </location>
</feature>
<dbReference type="PROSITE" id="PS51029">
    <property type="entry name" value="MADF"/>
    <property type="match status" value="1"/>
</dbReference>
<sequence length="340" mass="40013">MEKVNTYIILNSYYRAQYQILNLRLIVFTLEQRTFSEKYWVEKHCCGKSSLVNDLTVPTVETLWSIAYCEVRKLAMEKIEWDNDDTLMLIREYAKHPLLWNTRDKWHFNKIKKFNAWYSIAKACNVNIDDARKKMQSLQGSFRRERAKGKIIVGIGKEAKEVYKSKWFAFKHLLFLLDEPNEPTNNTEKIRNDIEDVSVGIESPEYALYEALNSNIKNTDNWNQHINKEIDRFENVEDIENRLKALKTVTPNPQKNVKNHREEVHSSYQTRPPEDPTMIYASHLTNKLKQFEGRTRSYLEHAINQLVFEAEMGMYDNIPSGTYPPANPNFMNGSLTVEDE</sequence>
<gene>
    <name evidence="4" type="primary">LOC108561092</name>
</gene>
<dbReference type="GeneID" id="108561092"/>
<reference evidence="4" key="1">
    <citation type="submission" date="2025-08" db="UniProtKB">
        <authorList>
            <consortium name="RefSeq"/>
        </authorList>
    </citation>
    <scope>IDENTIFICATION</scope>
    <source>
        <tissue evidence="4">Whole Larva</tissue>
    </source>
</reference>
<dbReference type="PANTHER" id="PTHR21505">
    <property type="entry name" value="MADF DOMAIN-CONTAINING PROTEIN-RELATED"/>
    <property type="match status" value="1"/>
</dbReference>
<dbReference type="RefSeq" id="XP_017774373.1">
    <property type="nucleotide sequence ID" value="XM_017918884.1"/>
</dbReference>
<feature type="domain" description="MADF" evidence="2">
    <location>
        <begin position="88"/>
        <end position="181"/>
    </location>
</feature>
<dbReference type="InterPro" id="IPR006578">
    <property type="entry name" value="MADF-dom"/>
</dbReference>
<dbReference type="Proteomes" id="UP000695000">
    <property type="component" value="Unplaced"/>
</dbReference>
<name>A0ABM1MIH3_NICVS</name>
<organism evidence="3 4">
    <name type="scientific">Nicrophorus vespilloides</name>
    <name type="common">Boreal carrion beetle</name>
    <dbReference type="NCBI Taxonomy" id="110193"/>
    <lineage>
        <taxon>Eukaryota</taxon>
        <taxon>Metazoa</taxon>
        <taxon>Ecdysozoa</taxon>
        <taxon>Arthropoda</taxon>
        <taxon>Hexapoda</taxon>
        <taxon>Insecta</taxon>
        <taxon>Pterygota</taxon>
        <taxon>Neoptera</taxon>
        <taxon>Endopterygota</taxon>
        <taxon>Coleoptera</taxon>
        <taxon>Polyphaga</taxon>
        <taxon>Staphyliniformia</taxon>
        <taxon>Silphidae</taxon>
        <taxon>Nicrophorinae</taxon>
        <taxon>Nicrophorus</taxon>
    </lineage>
</organism>
<keyword evidence="3" id="KW-1185">Reference proteome</keyword>
<dbReference type="PANTHER" id="PTHR21505:SF12">
    <property type="entry name" value="MADF DOMAIN-CONTAINING PROTEIN-RELATED"/>
    <property type="match status" value="1"/>
</dbReference>
<dbReference type="SMART" id="SM00595">
    <property type="entry name" value="MADF"/>
    <property type="match status" value="1"/>
</dbReference>
<evidence type="ECO:0000259" key="2">
    <source>
        <dbReference type="PROSITE" id="PS51029"/>
    </source>
</evidence>
<accession>A0ABM1MIH3</accession>
<protein>
    <submittedName>
        <fullName evidence="4">Uncharacterized protein LOC108561092 isoform X1</fullName>
    </submittedName>
</protein>